<feature type="transmembrane region" description="Helical" evidence="1">
    <location>
        <begin position="40"/>
        <end position="62"/>
    </location>
</feature>
<comment type="caution">
    <text evidence="2">The sequence shown here is derived from an EMBL/GenBank/DDBJ whole genome shotgun (WGS) entry which is preliminary data.</text>
</comment>
<gene>
    <name evidence="2" type="ORF">AAEO60_00040</name>
</gene>
<sequence>MVSRTNPHVLRVVGMMVLAAALATFGELAGIWLISLAGGGLFVIAMLYGWIAVGLGAIIRAAKWCWNGGGRHDG</sequence>
<name>A0ABU9I9F4_9SPHN</name>
<proteinExistence type="predicted"/>
<organism evidence="2 3">
    <name type="scientific">Aurantiacibacter gilvus</name>
    <dbReference type="NCBI Taxonomy" id="3139141"/>
    <lineage>
        <taxon>Bacteria</taxon>
        <taxon>Pseudomonadati</taxon>
        <taxon>Pseudomonadota</taxon>
        <taxon>Alphaproteobacteria</taxon>
        <taxon>Sphingomonadales</taxon>
        <taxon>Erythrobacteraceae</taxon>
        <taxon>Aurantiacibacter</taxon>
    </lineage>
</organism>
<feature type="transmembrane region" description="Helical" evidence="1">
    <location>
        <begin position="12"/>
        <end position="34"/>
    </location>
</feature>
<dbReference type="Proteomes" id="UP001497045">
    <property type="component" value="Unassembled WGS sequence"/>
</dbReference>
<keyword evidence="1" id="KW-0812">Transmembrane</keyword>
<accession>A0ABU9I9F4</accession>
<keyword evidence="3" id="KW-1185">Reference proteome</keyword>
<keyword evidence="1" id="KW-0472">Membrane</keyword>
<protein>
    <submittedName>
        <fullName evidence="2">Uncharacterized protein</fullName>
    </submittedName>
</protein>
<keyword evidence="1" id="KW-1133">Transmembrane helix</keyword>
<reference evidence="2 3" key="1">
    <citation type="submission" date="2024-04" db="EMBL/GenBank/DDBJ databases">
        <title>Aurantiacibacter sp. DGU6 16S ribosomal RNA gene Genome sequencing and assembly.</title>
        <authorList>
            <person name="Park S."/>
        </authorList>
    </citation>
    <scope>NUCLEOTIDE SEQUENCE [LARGE SCALE GENOMIC DNA]</scope>
    <source>
        <strain evidence="2 3">DGU6</strain>
    </source>
</reference>
<dbReference type="RefSeq" id="WP_341671593.1">
    <property type="nucleotide sequence ID" value="NZ_JBBYHV010000001.1"/>
</dbReference>
<evidence type="ECO:0000313" key="2">
    <source>
        <dbReference type="EMBL" id="MEL1249051.1"/>
    </source>
</evidence>
<evidence type="ECO:0000313" key="3">
    <source>
        <dbReference type="Proteomes" id="UP001497045"/>
    </source>
</evidence>
<dbReference type="EMBL" id="JBBYHV010000001">
    <property type="protein sequence ID" value="MEL1249051.1"/>
    <property type="molecule type" value="Genomic_DNA"/>
</dbReference>
<evidence type="ECO:0000256" key="1">
    <source>
        <dbReference type="SAM" id="Phobius"/>
    </source>
</evidence>